<dbReference type="InterPro" id="IPR036280">
    <property type="entry name" value="Multihaem_cyt_sf"/>
</dbReference>
<dbReference type="Pfam" id="PF02276">
    <property type="entry name" value="CytoC_RC"/>
    <property type="match status" value="1"/>
</dbReference>
<evidence type="ECO:0000256" key="7">
    <source>
        <dbReference type="ARBA" id="ARBA00022982"/>
    </source>
</evidence>
<dbReference type="Gene3D" id="1.10.468.10">
    <property type="entry name" value="Photosynthetic Reaction Center, subunit C, domain 2"/>
    <property type="match status" value="1"/>
</dbReference>
<sequence length="129" mass="14451">MHHEMPKPTNLQILPKDISTKDLMAVMHDFTGDLGVHCTFCHEVNAQTHKPDFASDAKHEKVAARVMMQMTHEINTKYLAELPHHEHAEGTEHEARVSCSTCHQGHPEPPKFTPPPEEHHGPPPAPPSN</sequence>
<dbReference type="AlphaFoldDB" id="A0A916RVY7"/>
<evidence type="ECO:0000256" key="3">
    <source>
        <dbReference type="ARBA" id="ARBA00022448"/>
    </source>
</evidence>
<evidence type="ECO:0000256" key="5">
    <source>
        <dbReference type="ARBA" id="ARBA00022617"/>
    </source>
</evidence>
<keyword evidence="7" id="KW-0249">Electron transport</keyword>
<dbReference type="GO" id="GO:0019684">
    <property type="term" value="P:photosynthesis, light reaction"/>
    <property type="evidence" value="ECO:0007669"/>
    <property type="project" value="InterPro"/>
</dbReference>
<evidence type="ECO:0000256" key="4">
    <source>
        <dbReference type="ARBA" id="ARBA00022531"/>
    </source>
</evidence>
<keyword evidence="11" id="KW-1185">Reference proteome</keyword>
<comment type="caution">
    <text evidence="10">The sequence shown here is derived from an EMBL/GenBank/DDBJ whole genome shotgun (WGS) entry which is preliminary data.</text>
</comment>
<dbReference type="NCBIfam" id="NF033196">
    <property type="entry name" value="c_type_nonphoto"/>
    <property type="match status" value="1"/>
</dbReference>
<evidence type="ECO:0000256" key="6">
    <source>
        <dbReference type="ARBA" id="ARBA00022723"/>
    </source>
</evidence>
<comment type="function">
    <text evidence="1">The reaction center of purple bacteria contains a tightly bound cytochrome molecule which re-reduces the photo oxidized primary electron donor.</text>
</comment>
<dbReference type="InterPro" id="IPR023119">
    <property type="entry name" value="Multihaem_cyt_PRC_cyt_su-like"/>
</dbReference>
<keyword evidence="8" id="KW-0408">Iron</keyword>
<dbReference type="GO" id="GO:0030077">
    <property type="term" value="C:plasma membrane light-harvesting complex"/>
    <property type="evidence" value="ECO:0007669"/>
    <property type="project" value="InterPro"/>
</dbReference>
<keyword evidence="5" id="KW-0349">Heme</keyword>
<dbReference type="Proteomes" id="UP000648801">
    <property type="component" value="Unassembled WGS sequence"/>
</dbReference>
<keyword evidence="6" id="KW-0479">Metal-binding</keyword>
<dbReference type="SUPFAM" id="SSF48695">
    <property type="entry name" value="Multiheme cytochromes"/>
    <property type="match status" value="1"/>
</dbReference>
<feature type="compositionally biased region" description="Basic and acidic residues" evidence="9">
    <location>
        <begin position="82"/>
        <end position="96"/>
    </location>
</feature>
<evidence type="ECO:0000256" key="1">
    <source>
        <dbReference type="ARBA" id="ARBA00003196"/>
    </source>
</evidence>
<accession>A0A916RVY7</accession>
<reference evidence="10" key="1">
    <citation type="journal article" date="2014" name="Int. J. Syst. Evol. Microbiol.">
        <title>Complete genome sequence of Corynebacterium casei LMG S-19264T (=DSM 44701T), isolated from a smear-ripened cheese.</title>
        <authorList>
            <consortium name="US DOE Joint Genome Institute (JGI-PGF)"/>
            <person name="Walter F."/>
            <person name="Albersmeier A."/>
            <person name="Kalinowski J."/>
            <person name="Ruckert C."/>
        </authorList>
    </citation>
    <scope>NUCLEOTIDE SEQUENCE</scope>
    <source>
        <strain evidence="10">CGMCC 1.15447</strain>
    </source>
</reference>
<dbReference type="GO" id="GO:0005506">
    <property type="term" value="F:iron ion binding"/>
    <property type="evidence" value="ECO:0007669"/>
    <property type="project" value="InterPro"/>
</dbReference>
<gene>
    <name evidence="10" type="ORF">GCM10011507_25320</name>
</gene>
<keyword evidence="4" id="KW-0602">Photosynthesis</keyword>
<organism evidence="10 11">
    <name type="scientific">Edaphobacter acidisoli</name>
    <dbReference type="NCBI Taxonomy" id="2040573"/>
    <lineage>
        <taxon>Bacteria</taxon>
        <taxon>Pseudomonadati</taxon>
        <taxon>Acidobacteriota</taxon>
        <taxon>Terriglobia</taxon>
        <taxon>Terriglobales</taxon>
        <taxon>Acidobacteriaceae</taxon>
        <taxon>Edaphobacter</taxon>
    </lineage>
</organism>
<dbReference type="GO" id="GO:0009055">
    <property type="term" value="F:electron transfer activity"/>
    <property type="evidence" value="ECO:0007669"/>
    <property type="project" value="InterPro"/>
</dbReference>
<keyword evidence="3" id="KW-0813">Transport</keyword>
<evidence type="ECO:0000256" key="8">
    <source>
        <dbReference type="ARBA" id="ARBA00023004"/>
    </source>
</evidence>
<protein>
    <recommendedName>
        <fullName evidence="2">Photosynthetic reaction center cytochrome c subunit</fullName>
    </recommendedName>
</protein>
<evidence type="ECO:0000313" key="10">
    <source>
        <dbReference type="EMBL" id="GGA72650.1"/>
    </source>
</evidence>
<proteinExistence type="predicted"/>
<reference evidence="10" key="2">
    <citation type="submission" date="2020-09" db="EMBL/GenBank/DDBJ databases">
        <authorList>
            <person name="Sun Q."/>
            <person name="Zhou Y."/>
        </authorList>
    </citation>
    <scope>NUCLEOTIDE SEQUENCE</scope>
    <source>
        <strain evidence="10">CGMCC 1.15447</strain>
    </source>
</reference>
<evidence type="ECO:0000256" key="9">
    <source>
        <dbReference type="SAM" id="MobiDB-lite"/>
    </source>
</evidence>
<dbReference type="GO" id="GO:0020037">
    <property type="term" value="F:heme binding"/>
    <property type="evidence" value="ECO:0007669"/>
    <property type="project" value="InterPro"/>
</dbReference>
<dbReference type="EMBL" id="BMJB01000001">
    <property type="protein sequence ID" value="GGA72650.1"/>
    <property type="molecule type" value="Genomic_DNA"/>
</dbReference>
<feature type="region of interest" description="Disordered" evidence="9">
    <location>
        <begin position="82"/>
        <end position="129"/>
    </location>
</feature>
<name>A0A916RVY7_9BACT</name>
<evidence type="ECO:0000256" key="2">
    <source>
        <dbReference type="ARBA" id="ARBA00015978"/>
    </source>
</evidence>
<evidence type="ECO:0000313" key="11">
    <source>
        <dbReference type="Proteomes" id="UP000648801"/>
    </source>
</evidence>
<dbReference type="InterPro" id="IPR003158">
    <property type="entry name" value="Photosyn_RC_cyt_c-su"/>
</dbReference>